<dbReference type="EMBL" id="JBHUMD010000026">
    <property type="protein sequence ID" value="MFD2602912.1"/>
    <property type="molecule type" value="Genomic_DNA"/>
</dbReference>
<keyword evidence="1" id="KW-1133">Transmembrane helix</keyword>
<organism evidence="2 3">
    <name type="scientific">Flavobacterium suzhouense</name>
    <dbReference type="NCBI Taxonomy" id="1529638"/>
    <lineage>
        <taxon>Bacteria</taxon>
        <taxon>Pseudomonadati</taxon>
        <taxon>Bacteroidota</taxon>
        <taxon>Flavobacteriia</taxon>
        <taxon>Flavobacteriales</taxon>
        <taxon>Flavobacteriaceae</taxon>
        <taxon>Flavobacterium</taxon>
    </lineage>
</organism>
<evidence type="ECO:0000313" key="2">
    <source>
        <dbReference type="EMBL" id="MFD2602912.1"/>
    </source>
</evidence>
<accession>A0ABW5NY27</accession>
<proteinExistence type="predicted"/>
<dbReference type="Proteomes" id="UP001597480">
    <property type="component" value="Unassembled WGS sequence"/>
</dbReference>
<name>A0ABW5NY27_9FLAO</name>
<dbReference type="RefSeq" id="WP_169519184.1">
    <property type="nucleotide sequence ID" value="NZ_JBHUMD010000026.1"/>
</dbReference>
<keyword evidence="1" id="KW-0812">Transmembrane</keyword>
<protein>
    <submittedName>
        <fullName evidence="2">Uncharacterized protein</fullName>
    </submittedName>
</protein>
<sequence length="58" mass="6798">MKKEIKLKNESDMKYVKFILAALAGFGLVKFFGYITEAEFDEEGDFDVYDEDEYPLFV</sequence>
<reference evidence="3" key="1">
    <citation type="journal article" date="2019" name="Int. J. Syst. Evol. Microbiol.">
        <title>The Global Catalogue of Microorganisms (GCM) 10K type strain sequencing project: providing services to taxonomists for standard genome sequencing and annotation.</title>
        <authorList>
            <consortium name="The Broad Institute Genomics Platform"/>
            <consortium name="The Broad Institute Genome Sequencing Center for Infectious Disease"/>
            <person name="Wu L."/>
            <person name="Ma J."/>
        </authorList>
    </citation>
    <scope>NUCLEOTIDE SEQUENCE [LARGE SCALE GENOMIC DNA]</scope>
    <source>
        <strain evidence="3">KCTC 42107</strain>
    </source>
</reference>
<evidence type="ECO:0000256" key="1">
    <source>
        <dbReference type="SAM" id="Phobius"/>
    </source>
</evidence>
<evidence type="ECO:0000313" key="3">
    <source>
        <dbReference type="Proteomes" id="UP001597480"/>
    </source>
</evidence>
<keyword evidence="3" id="KW-1185">Reference proteome</keyword>
<keyword evidence="1" id="KW-0472">Membrane</keyword>
<gene>
    <name evidence="2" type="ORF">ACFSR3_12650</name>
</gene>
<feature type="transmembrane region" description="Helical" evidence="1">
    <location>
        <begin position="15"/>
        <end position="35"/>
    </location>
</feature>
<comment type="caution">
    <text evidence="2">The sequence shown here is derived from an EMBL/GenBank/DDBJ whole genome shotgun (WGS) entry which is preliminary data.</text>
</comment>